<sequence>MQKQYINPPELNPANGYSHVVVAPAGKTIYVSGQVSLNEKAEVVGKGDVRAQVEHVFQNLKAALGAAGATFDDVVKVTYYVVGLKPEHLPHIREIRAKYLNQKTPPASTLVGVAALAVADWLVEIEVVAVLPG</sequence>
<proteinExistence type="inferred from homology"/>
<dbReference type="CDD" id="cd00448">
    <property type="entry name" value="YjgF_YER057c_UK114_family"/>
    <property type="match status" value="1"/>
</dbReference>
<dbReference type="Gene3D" id="3.30.1330.40">
    <property type="entry name" value="RutC-like"/>
    <property type="match status" value="1"/>
</dbReference>
<dbReference type="RefSeq" id="WP_010038162.1">
    <property type="nucleotide sequence ID" value="NZ_CP025958.1"/>
</dbReference>
<dbReference type="KEGG" id="gog:C1280_21480"/>
<comment type="similarity">
    <text evidence="1">Belongs to the RutC family.</text>
</comment>
<dbReference type="Pfam" id="PF01042">
    <property type="entry name" value="Ribonuc_L-PSP"/>
    <property type="match status" value="1"/>
</dbReference>
<dbReference type="EMBL" id="CP025958">
    <property type="protein sequence ID" value="AWM39305.1"/>
    <property type="molecule type" value="Genomic_DNA"/>
</dbReference>
<keyword evidence="3" id="KW-1185">Reference proteome</keyword>
<evidence type="ECO:0000313" key="2">
    <source>
        <dbReference type="EMBL" id="AWM39305.1"/>
    </source>
</evidence>
<dbReference type="InterPro" id="IPR006175">
    <property type="entry name" value="YjgF/YER057c/UK114"/>
</dbReference>
<dbReference type="Proteomes" id="UP000245802">
    <property type="component" value="Chromosome"/>
</dbReference>
<dbReference type="SUPFAM" id="SSF55298">
    <property type="entry name" value="YjgF-like"/>
    <property type="match status" value="1"/>
</dbReference>
<dbReference type="OrthoDB" id="9803101at2"/>
<evidence type="ECO:0000256" key="1">
    <source>
        <dbReference type="ARBA" id="ARBA00010552"/>
    </source>
</evidence>
<dbReference type="PANTHER" id="PTHR11803:SF58">
    <property type="entry name" value="PROTEIN HMF1-RELATED"/>
    <property type="match status" value="1"/>
</dbReference>
<dbReference type="GO" id="GO:0005829">
    <property type="term" value="C:cytosol"/>
    <property type="evidence" value="ECO:0007669"/>
    <property type="project" value="TreeGrafter"/>
</dbReference>
<protein>
    <submittedName>
        <fullName evidence="2">RidA family protein</fullName>
    </submittedName>
</protein>
<dbReference type="PANTHER" id="PTHR11803">
    <property type="entry name" value="2-IMINOBUTANOATE/2-IMINOPROPANOATE DEAMINASE RIDA"/>
    <property type="match status" value="1"/>
</dbReference>
<evidence type="ECO:0000313" key="3">
    <source>
        <dbReference type="Proteomes" id="UP000245802"/>
    </source>
</evidence>
<dbReference type="InterPro" id="IPR035959">
    <property type="entry name" value="RutC-like_sf"/>
</dbReference>
<dbReference type="GO" id="GO:0019239">
    <property type="term" value="F:deaminase activity"/>
    <property type="evidence" value="ECO:0007669"/>
    <property type="project" value="TreeGrafter"/>
</dbReference>
<gene>
    <name evidence="2" type="ORF">C1280_21480</name>
</gene>
<organism evidence="2 3">
    <name type="scientific">Gemmata obscuriglobus</name>
    <dbReference type="NCBI Taxonomy" id="114"/>
    <lineage>
        <taxon>Bacteria</taxon>
        <taxon>Pseudomonadati</taxon>
        <taxon>Planctomycetota</taxon>
        <taxon>Planctomycetia</taxon>
        <taxon>Gemmatales</taxon>
        <taxon>Gemmataceae</taxon>
        <taxon>Gemmata</taxon>
    </lineage>
</organism>
<name>A0A2Z3H8I2_9BACT</name>
<accession>A0A2Z3H8I2</accession>
<dbReference type="AlphaFoldDB" id="A0A2Z3H8I2"/>
<reference evidence="2 3" key="1">
    <citation type="submission" date="2018-01" db="EMBL/GenBank/DDBJ databases">
        <title>G. obscuriglobus.</title>
        <authorList>
            <person name="Franke J."/>
            <person name="Blomberg W."/>
            <person name="Selmecki A."/>
        </authorList>
    </citation>
    <scope>NUCLEOTIDE SEQUENCE [LARGE SCALE GENOMIC DNA]</scope>
    <source>
        <strain evidence="2 3">DSM 5831</strain>
    </source>
</reference>